<gene>
    <name evidence="4" type="ORF">TWF718_007424</name>
</gene>
<dbReference type="GO" id="GO:0043015">
    <property type="term" value="F:gamma-tubulin binding"/>
    <property type="evidence" value="ECO:0007669"/>
    <property type="project" value="TreeGrafter"/>
</dbReference>
<evidence type="ECO:0000256" key="1">
    <source>
        <dbReference type="ARBA" id="ARBA00008468"/>
    </source>
</evidence>
<dbReference type="PANTHER" id="PTHR46479:SF1">
    <property type="entry name" value="BIOGENESIS OF LYSOSOME-RELATED ORGANELLES COMPLEX 1 SUBUNIT 2"/>
    <property type="match status" value="1"/>
</dbReference>
<feature type="region of interest" description="Disordered" evidence="3">
    <location>
        <begin position="1"/>
        <end position="33"/>
    </location>
</feature>
<evidence type="ECO:0000256" key="2">
    <source>
        <dbReference type="SAM" id="Coils"/>
    </source>
</evidence>
<dbReference type="GO" id="GO:0099078">
    <property type="term" value="C:BORC complex"/>
    <property type="evidence" value="ECO:0007669"/>
    <property type="project" value="TreeGrafter"/>
</dbReference>
<dbReference type="EMBL" id="JAVHNR010000004">
    <property type="protein sequence ID" value="KAK6345510.1"/>
    <property type="molecule type" value="Genomic_DNA"/>
</dbReference>
<dbReference type="GO" id="GO:0016197">
    <property type="term" value="P:endosomal transport"/>
    <property type="evidence" value="ECO:0007669"/>
    <property type="project" value="TreeGrafter"/>
</dbReference>
<evidence type="ECO:0000256" key="3">
    <source>
        <dbReference type="SAM" id="MobiDB-lite"/>
    </source>
</evidence>
<evidence type="ECO:0000313" key="4">
    <source>
        <dbReference type="EMBL" id="KAK6345510.1"/>
    </source>
</evidence>
<organism evidence="4 5">
    <name type="scientific">Orbilia javanica</name>
    <dbReference type="NCBI Taxonomy" id="47235"/>
    <lineage>
        <taxon>Eukaryota</taxon>
        <taxon>Fungi</taxon>
        <taxon>Dikarya</taxon>
        <taxon>Ascomycota</taxon>
        <taxon>Pezizomycotina</taxon>
        <taxon>Orbiliomycetes</taxon>
        <taxon>Orbiliales</taxon>
        <taxon>Orbiliaceae</taxon>
        <taxon>Orbilia</taxon>
    </lineage>
</organism>
<dbReference type="Proteomes" id="UP001313282">
    <property type="component" value="Unassembled WGS sequence"/>
</dbReference>
<dbReference type="GO" id="GO:0000930">
    <property type="term" value="C:gamma-tubulin complex"/>
    <property type="evidence" value="ECO:0007669"/>
    <property type="project" value="TreeGrafter"/>
</dbReference>
<proteinExistence type="inferred from homology"/>
<comment type="similarity">
    <text evidence="1">Belongs to the BLOC1S2 family.</text>
</comment>
<accession>A0AAN8MTI7</accession>
<sequence>MPQPTPFPLPGTTTTTTPNNGTTSTSPQNHPTGAVQTVLSSLENLIEADSSAILGDLDLLFKINEAARERYKAMTEAAVGLETDSEYLRGRYAELKKYKKQVDDIDERVGDLEKLVKELDQWCSELEVKIKKLGNQKR</sequence>
<feature type="compositionally biased region" description="Low complexity" evidence="3">
    <location>
        <begin position="10"/>
        <end position="28"/>
    </location>
</feature>
<dbReference type="PANTHER" id="PTHR46479">
    <property type="entry name" value="BIOGENESIS OF LYSOSOME-RELATED ORGANELLES COMPLEX 1 SUBUNIT 2"/>
    <property type="match status" value="1"/>
</dbReference>
<keyword evidence="5" id="KW-1185">Reference proteome</keyword>
<dbReference type="GO" id="GO:0031083">
    <property type="term" value="C:BLOC-1 complex"/>
    <property type="evidence" value="ECO:0007669"/>
    <property type="project" value="TreeGrafter"/>
</dbReference>
<feature type="coiled-coil region" evidence="2">
    <location>
        <begin position="64"/>
        <end position="115"/>
    </location>
</feature>
<name>A0AAN8MTI7_9PEZI</name>
<evidence type="ECO:0000313" key="5">
    <source>
        <dbReference type="Proteomes" id="UP001313282"/>
    </source>
</evidence>
<dbReference type="InterPro" id="IPR019269">
    <property type="entry name" value="BLOC1_su2"/>
</dbReference>
<reference evidence="4 5" key="1">
    <citation type="submission" date="2019-10" db="EMBL/GenBank/DDBJ databases">
        <authorList>
            <person name="Palmer J.M."/>
        </authorList>
    </citation>
    <scope>NUCLEOTIDE SEQUENCE [LARGE SCALE GENOMIC DNA]</scope>
    <source>
        <strain evidence="4 5">TWF718</strain>
    </source>
</reference>
<evidence type="ECO:0008006" key="6">
    <source>
        <dbReference type="Google" id="ProtNLM"/>
    </source>
</evidence>
<dbReference type="Pfam" id="PF10046">
    <property type="entry name" value="BLOC1_2"/>
    <property type="match status" value="1"/>
</dbReference>
<comment type="caution">
    <text evidence="4">The sequence shown here is derived from an EMBL/GenBank/DDBJ whole genome shotgun (WGS) entry which is preliminary data.</text>
</comment>
<protein>
    <recommendedName>
        <fullName evidence="6">Biogenesis of lysosome-related organelles complex 1 subunit 2</fullName>
    </recommendedName>
</protein>
<dbReference type="Gene3D" id="1.20.5.170">
    <property type="match status" value="1"/>
</dbReference>
<dbReference type="AlphaFoldDB" id="A0AAN8MTI7"/>
<keyword evidence="2" id="KW-0175">Coiled coil</keyword>
<dbReference type="GO" id="GO:0032418">
    <property type="term" value="P:lysosome localization"/>
    <property type="evidence" value="ECO:0007669"/>
    <property type="project" value="TreeGrafter"/>
</dbReference>